<proteinExistence type="inferred from homology"/>
<dbReference type="PROSITE" id="PS00124">
    <property type="entry name" value="FBPASE"/>
    <property type="match status" value="1"/>
</dbReference>
<protein>
    <recommendedName>
        <fullName evidence="6">fructose-bisphosphatase</fullName>
        <ecNumber evidence="6">3.1.3.11</ecNumber>
    </recommendedName>
    <alternativeName>
        <fullName evidence="11">D-fructose-1,6-bisphosphate 1-phosphohydrolase</fullName>
    </alternativeName>
</protein>
<evidence type="ECO:0000259" key="14">
    <source>
        <dbReference type="Pfam" id="PF18913"/>
    </source>
</evidence>
<dbReference type="InterPro" id="IPR000146">
    <property type="entry name" value="FBPase_class-1"/>
</dbReference>
<reference evidence="15 16" key="2">
    <citation type="submission" date="2018-11" db="EMBL/GenBank/DDBJ databases">
        <authorList>
            <consortium name="Pathogen Informatics"/>
        </authorList>
    </citation>
    <scope>NUCLEOTIDE SEQUENCE [LARGE SCALE GENOMIC DNA]</scope>
    <source>
        <strain evidence="15 16">Egypt</strain>
    </source>
</reference>
<dbReference type="GO" id="GO:0005986">
    <property type="term" value="P:sucrose biosynthetic process"/>
    <property type="evidence" value="ECO:0007669"/>
    <property type="project" value="TreeGrafter"/>
</dbReference>
<evidence type="ECO:0000313" key="15">
    <source>
        <dbReference type="EMBL" id="VDP75346.1"/>
    </source>
</evidence>
<dbReference type="PIRSF" id="PIRSF000904">
    <property type="entry name" value="FBPtase_SBPase"/>
    <property type="match status" value="1"/>
</dbReference>
<dbReference type="EMBL" id="UZAN01042225">
    <property type="protein sequence ID" value="VDP75346.1"/>
    <property type="molecule type" value="Genomic_DNA"/>
</dbReference>
<evidence type="ECO:0000256" key="12">
    <source>
        <dbReference type="RuleBase" id="RU000508"/>
    </source>
</evidence>
<keyword evidence="16" id="KW-1185">Reference proteome</keyword>
<dbReference type="Pfam" id="PF00316">
    <property type="entry name" value="FBPase"/>
    <property type="match status" value="1"/>
</dbReference>
<evidence type="ECO:0000256" key="10">
    <source>
        <dbReference type="ARBA" id="ARBA00023277"/>
    </source>
</evidence>
<keyword evidence="9" id="KW-0460">Magnesium</keyword>
<dbReference type="SUPFAM" id="SSF56655">
    <property type="entry name" value="Carbohydrate phosphatase"/>
    <property type="match status" value="1"/>
</dbReference>
<evidence type="ECO:0000313" key="17">
    <source>
        <dbReference type="WBParaSite" id="ECPE_0000538401-mRNA-1"/>
    </source>
</evidence>
<evidence type="ECO:0000256" key="3">
    <source>
        <dbReference type="ARBA" id="ARBA00004742"/>
    </source>
</evidence>
<evidence type="ECO:0000256" key="7">
    <source>
        <dbReference type="ARBA" id="ARBA00022723"/>
    </source>
</evidence>
<keyword evidence="10 12" id="KW-0119">Carbohydrate metabolism</keyword>
<dbReference type="EC" id="3.1.3.11" evidence="6"/>
<dbReference type="GO" id="GO:0006002">
    <property type="term" value="P:fructose 6-phosphate metabolic process"/>
    <property type="evidence" value="ECO:0007669"/>
    <property type="project" value="TreeGrafter"/>
</dbReference>
<dbReference type="OrthoDB" id="6251897at2759"/>
<dbReference type="GO" id="GO:0006094">
    <property type="term" value="P:gluconeogenesis"/>
    <property type="evidence" value="ECO:0007669"/>
    <property type="project" value="UniProtKB-UniPathway"/>
</dbReference>
<reference evidence="17" key="1">
    <citation type="submission" date="2016-06" db="UniProtKB">
        <authorList>
            <consortium name="WormBaseParasite"/>
        </authorList>
    </citation>
    <scope>IDENTIFICATION</scope>
</reference>
<comment type="subunit">
    <text evidence="5">Homotetramer.</text>
</comment>
<dbReference type="FunFam" id="3.40.190.80:FF:000001">
    <property type="entry name" value="Fructose-1,6-bisphosphatase class 1"/>
    <property type="match status" value="1"/>
</dbReference>
<dbReference type="GO" id="GO:0006000">
    <property type="term" value="P:fructose metabolic process"/>
    <property type="evidence" value="ECO:0007669"/>
    <property type="project" value="TreeGrafter"/>
</dbReference>
<name>A0A183AEI6_9TREM</name>
<comment type="similarity">
    <text evidence="4 12">Belongs to the FBPase class 1 family.</text>
</comment>
<organism evidence="17">
    <name type="scientific">Echinostoma caproni</name>
    <dbReference type="NCBI Taxonomy" id="27848"/>
    <lineage>
        <taxon>Eukaryota</taxon>
        <taxon>Metazoa</taxon>
        <taxon>Spiralia</taxon>
        <taxon>Lophotrochozoa</taxon>
        <taxon>Platyhelminthes</taxon>
        <taxon>Trematoda</taxon>
        <taxon>Digenea</taxon>
        <taxon>Plagiorchiida</taxon>
        <taxon>Echinostomata</taxon>
        <taxon>Echinostomatoidea</taxon>
        <taxon>Echinostomatidae</taxon>
        <taxon>Echinostoma</taxon>
    </lineage>
</organism>
<dbReference type="AlphaFoldDB" id="A0A183AEI6"/>
<dbReference type="GO" id="GO:0042132">
    <property type="term" value="F:fructose 1,6-bisphosphate 1-phosphatase activity"/>
    <property type="evidence" value="ECO:0007669"/>
    <property type="project" value="UniProtKB-EC"/>
</dbReference>
<evidence type="ECO:0000256" key="5">
    <source>
        <dbReference type="ARBA" id="ARBA00011881"/>
    </source>
</evidence>
<dbReference type="InterPro" id="IPR028343">
    <property type="entry name" value="FBPtase"/>
</dbReference>
<feature type="domain" description="Fructose-1-6-bisphosphatase class I N-terminal" evidence="13">
    <location>
        <begin position="3"/>
        <end position="72"/>
    </location>
</feature>
<evidence type="ECO:0000256" key="6">
    <source>
        <dbReference type="ARBA" id="ARBA00013093"/>
    </source>
</evidence>
<dbReference type="GO" id="GO:0046872">
    <property type="term" value="F:metal ion binding"/>
    <property type="evidence" value="ECO:0007669"/>
    <property type="project" value="UniProtKB-KW"/>
</dbReference>
<evidence type="ECO:0000256" key="11">
    <source>
        <dbReference type="ARBA" id="ARBA00032973"/>
    </source>
</evidence>
<dbReference type="CDD" id="cd00354">
    <property type="entry name" value="FBPase"/>
    <property type="match status" value="1"/>
</dbReference>
<dbReference type="InterPro" id="IPR033391">
    <property type="entry name" value="FBPase_N"/>
</dbReference>
<dbReference type="PIRSF" id="PIRSF500210">
    <property type="entry name" value="FBPtase"/>
    <property type="match status" value="1"/>
</dbReference>
<dbReference type="UniPathway" id="UPA00138"/>
<dbReference type="PRINTS" id="PR00115">
    <property type="entry name" value="F16BPHPHTASE"/>
</dbReference>
<sequence length="211" mass="22888">MGSIGSIFSIFRRPSDAHGPVKSTEALQTGRHLVAAGYALYGSATIMVLSVGTGVHGFALDGSVGEFILTHPNIHVNPRGNIYSINEGYANTWDAAITEYIHEKKFPKTGKPYSARYIGSMVADVHRTLVYGGIFLYPATKTSKSGKLRLLYECYPMAFIMEQAGGAASTGFIPVLDIQPHHIHERAPIIMGSREDVADVEALIQKHKSAI</sequence>
<gene>
    <name evidence="15" type="ORF">ECPE_LOCUS5371</name>
</gene>
<dbReference type="Gene3D" id="3.40.190.80">
    <property type="match status" value="1"/>
</dbReference>
<comment type="cofactor">
    <cofactor evidence="2">
        <name>Mg(2+)</name>
        <dbReference type="ChEBI" id="CHEBI:18420"/>
    </cofactor>
</comment>
<evidence type="ECO:0000256" key="2">
    <source>
        <dbReference type="ARBA" id="ARBA00001946"/>
    </source>
</evidence>
<evidence type="ECO:0000256" key="4">
    <source>
        <dbReference type="ARBA" id="ARBA00010941"/>
    </source>
</evidence>
<dbReference type="PANTHER" id="PTHR11556:SF1">
    <property type="entry name" value="FRUCTOSE-BISPHOSPHATASE"/>
    <property type="match status" value="1"/>
</dbReference>
<evidence type="ECO:0000256" key="9">
    <source>
        <dbReference type="ARBA" id="ARBA00022842"/>
    </source>
</evidence>
<dbReference type="Gene3D" id="3.30.540.10">
    <property type="entry name" value="Fructose-1,6-Bisphosphatase, subunit A, domain 1"/>
    <property type="match status" value="1"/>
</dbReference>
<comment type="pathway">
    <text evidence="3">Carbohydrate biosynthesis; gluconeogenesis.</text>
</comment>
<dbReference type="Proteomes" id="UP000272942">
    <property type="component" value="Unassembled WGS sequence"/>
</dbReference>
<accession>A0A183AEI6</accession>
<dbReference type="GO" id="GO:0005829">
    <property type="term" value="C:cytosol"/>
    <property type="evidence" value="ECO:0007669"/>
    <property type="project" value="TreeGrafter"/>
</dbReference>
<comment type="catalytic activity">
    <reaction evidence="1">
        <text>beta-D-fructose 1,6-bisphosphate + H2O = beta-D-fructose 6-phosphate + phosphate</text>
        <dbReference type="Rhea" id="RHEA:11064"/>
        <dbReference type="ChEBI" id="CHEBI:15377"/>
        <dbReference type="ChEBI" id="CHEBI:32966"/>
        <dbReference type="ChEBI" id="CHEBI:43474"/>
        <dbReference type="ChEBI" id="CHEBI:57634"/>
        <dbReference type="EC" id="3.1.3.11"/>
    </reaction>
</comment>
<dbReference type="Pfam" id="PF18913">
    <property type="entry name" value="FBPase_C"/>
    <property type="match status" value="1"/>
</dbReference>
<dbReference type="InterPro" id="IPR020548">
    <property type="entry name" value="Fructose_bisphosphatase_AS"/>
</dbReference>
<dbReference type="WBParaSite" id="ECPE_0000538401-mRNA-1">
    <property type="protein sequence ID" value="ECPE_0000538401-mRNA-1"/>
    <property type="gene ID" value="ECPE_0000538401"/>
</dbReference>
<dbReference type="PANTHER" id="PTHR11556">
    <property type="entry name" value="FRUCTOSE-1,6-BISPHOSPHATASE-RELATED"/>
    <property type="match status" value="1"/>
</dbReference>
<evidence type="ECO:0000256" key="1">
    <source>
        <dbReference type="ARBA" id="ARBA00001273"/>
    </source>
</evidence>
<keyword evidence="7" id="KW-0479">Metal-binding</keyword>
<evidence type="ECO:0000313" key="16">
    <source>
        <dbReference type="Proteomes" id="UP000272942"/>
    </source>
</evidence>
<dbReference type="InterPro" id="IPR044015">
    <property type="entry name" value="FBPase_C_dom"/>
</dbReference>
<dbReference type="GO" id="GO:0030388">
    <property type="term" value="P:fructose 1,6-bisphosphate metabolic process"/>
    <property type="evidence" value="ECO:0007669"/>
    <property type="project" value="TreeGrafter"/>
</dbReference>
<feature type="domain" description="Fructose-1-6-bisphosphatase class 1 C-terminal" evidence="14">
    <location>
        <begin position="77"/>
        <end position="204"/>
    </location>
</feature>
<evidence type="ECO:0000259" key="13">
    <source>
        <dbReference type="Pfam" id="PF00316"/>
    </source>
</evidence>
<evidence type="ECO:0000256" key="8">
    <source>
        <dbReference type="ARBA" id="ARBA00022801"/>
    </source>
</evidence>
<keyword evidence="8 12" id="KW-0378">Hydrolase</keyword>